<organism evidence="1 2">
    <name type="scientific">Candidatus Pseudomonas adelgestsugas</name>
    <dbReference type="NCBI Taxonomy" id="1302376"/>
    <lineage>
        <taxon>Bacteria</taxon>
        <taxon>Pseudomonadati</taxon>
        <taxon>Pseudomonadota</taxon>
        <taxon>Gammaproteobacteria</taxon>
        <taxon>Pseudomonadales</taxon>
        <taxon>Pseudomonadaceae</taxon>
        <taxon>Pseudomonas</taxon>
    </lineage>
</organism>
<keyword evidence="2" id="KW-1185">Reference proteome</keyword>
<evidence type="ECO:0000313" key="1">
    <source>
        <dbReference type="EMBL" id="QAX81736.1"/>
    </source>
</evidence>
<accession>A0ABX5R8I4</accession>
<dbReference type="Proteomes" id="UP000288953">
    <property type="component" value="Chromosome"/>
</dbReference>
<reference evidence="1 2" key="1">
    <citation type="journal article" date="2018" name="Genome Biol. Evol.">
        <title>Partnering With a Pest: Genomes of Hemlock Woolly Adelgid Symbionts Reveal Atypical Nutritional Provisioning Patterns in Dual-Obligate Bacteria.</title>
        <authorList>
            <person name="Weglarz K.M."/>
            <person name="Havill N.P."/>
            <person name="Burke G.R."/>
            <person name="von Dohlen C.D."/>
        </authorList>
    </citation>
    <scope>NUCLEOTIDE SEQUENCE [LARGE SCALE GENOMIC DNA]</scope>
    <source>
        <strain evidence="1 2">HWA_ENA</strain>
    </source>
</reference>
<gene>
    <name evidence="1" type="ORF">C3B55_00384</name>
</gene>
<protein>
    <submittedName>
        <fullName evidence="1">Uncharacterized protein</fullName>
    </submittedName>
</protein>
<name>A0ABX5R8I4_9PSED</name>
<proteinExistence type="predicted"/>
<evidence type="ECO:0000313" key="2">
    <source>
        <dbReference type="Proteomes" id="UP000288953"/>
    </source>
</evidence>
<dbReference type="EMBL" id="CP026512">
    <property type="protein sequence ID" value="QAX81736.1"/>
    <property type="molecule type" value="Genomic_DNA"/>
</dbReference>
<sequence>MVSMRCKQFAYTVCILMPHHRIDSQNYLTHIYTNQYKITLRSLLDARNVDYT</sequence>